<feature type="compositionally biased region" description="Basic and acidic residues" evidence="1">
    <location>
        <begin position="301"/>
        <end position="314"/>
    </location>
</feature>
<reference evidence="2" key="1">
    <citation type="submission" date="2022-08" db="EMBL/GenBank/DDBJ databases">
        <authorList>
            <person name="Tistechok S."/>
            <person name="Samborskyy M."/>
            <person name="Roman I."/>
        </authorList>
    </citation>
    <scope>NUCLEOTIDE SEQUENCE</scope>
    <source>
        <strain evidence="2">DSM 103496</strain>
    </source>
</reference>
<feature type="region of interest" description="Disordered" evidence="1">
    <location>
        <begin position="290"/>
        <end position="314"/>
    </location>
</feature>
<accession>A0A9X2ZZ21</accession>
<gene>
    <name evidence="2" type="ORF">NZH93_01265</name>
</gene>
<evidence type="ECO:0000313" key="2">
    <source>
        <dbReference type="EMBL" id="MCS7475468.1"/>
    </source>
</evidence>
<dbReference type="AlphaFoldDB" id="A0A9X2ZZ21"/>
<dbReference type="EMBL" id="JANYMP010000001">
    <property type="protein sequence ID" value="MCS7475468.1"/>
    <property type="molecule type" value="Genomic_DNA"/>
</dbReference>
<dbReference type="SUPFAM" id="SSF52540">
    <property type="entry name" value="P-loop containing nucleoside triphosphate hydrolases"/>
    <property type="match status" value="1"/>
</dbReference>
<protein>
    <submittedName>
        <fullName evidence="2">Uncharacterized protein</fullName>
    </submittedName>
</protein>
<sequence length="647" mass="70666">MSEGSRPLPGVRGISYSLVDRLVPRSADGGRRLPVVAALGPRGSGKTALLNEIGKRCVNRVPWALLDFEELGDARPSKILTELAFDLSREVTQFGRLAFPRLWLCALVLAGNVNTGNRPKALAELNEVMRADRPLELHREQVLDLARLAGETGGLPGWAPTATSTLLNGLNWVSRRRMLRLIRRLSSDFDGDARDLLVDLNKKDRGSSADRAAVDATVFDAFLADLDQAFSGPLRRMRRTANCVLLLDNAHTREGKSFLAGLLAARERFGGDDDHAVVITTSRTWNAGWNGSWRRPGTDAVGDRETSPPRDPAEVEVDSRTRTDWGDWYLVLLGRLAAADTEEVVTRRGAVMPKGFAHRLTHGRPGALHDLVDAVSQQDVPPTGNALRAVLSLPGDEESGKSLAELALGKVGRDLSDRQVRDLVTASAGRGIEFIADPVVLRSDLPDGGGSLYTFLATNFLLTVEHDEDENPRSALDPWLRKLLLHVLAERADDDPLGWNAVNLRCRDHHEALGNVAEARYHDLAVGDVGAVVTHLAAPFVDPAKVLDQATALTWLRDLDLITSAPNRLARAVDPLGQVEDLVRDLPADSPTLVLSRLVIALWLTSDPLGDPEGVLRGRVEHGYSHLAQQRGQGSILLYDRAERYRA</sequence>
<organism evidence="2 3">
    <name type="scientific">Umezawaea endophytica</name>
    <dbReference type="NCBI Taxonomy" id="1654476"/>
    <lineage>
        <taxon>Bacteria</taxon>
        <taxon>Bacillati</taxon>
        <taxon>Actinomycetota</taxon>
        <taxon>Actinomycetes</taxon>
        <taxon>Pseudonocardiales</taxon>
        <taxon>Pseudonocardiaceae</taxon>
        <taxon>Umezawaea</taxon>
    </lineage>
</organism>
<comment type="caution">
    <text evidence="2">The sequence shown here is derived from an EMBL/GenBank/DDBJ whole genome shotgun (WGS) entry which is preliminary data.</text>
</comment>
<dbReference type="InterPro" id="IPR027417">
    <property type="entry name" value="P-loop_NTPase"/>
</dbReference>
<keyword evidence="3" id="KW-1185">Reference proteome</keyword>
<dbReference type="Proteomes" id="UP001141259">
    <property type="component" value="Unassembled WGS sequence"/>
</dbReference>
<dbReference type="RefSeq" id="WP_259620983.1">
    <property type="nucleotide sequence ID" value="NZ_JANYMP010000001.1"/>
</dbReference>
<evidence type="ECO:0000313" key="3">
    <source>
        <dbReference type="Proteomes" id="UP001141259"/>
    </source>
</evidence>
<evidence type="ECO:0000256" key="1">
    <source>
        <dbReference type="SAM" id="MobiDB-lite"/>
    </source>
</evidence>
<name>A0A9X2ZZ21_9PSEU</name>
<proteinExistence type="predicted"/>